<evidence type="ECO:0000313" key="1">
    <source>
        <dbReference type="EMBL" id="CAB4915808.1"/>
    </source>
</evidence>
<gene>
    <name evidence="1" type="ORF">UFOPK3610_01114</name>
</gene>
<name>A0A6J7H9I8_9ZZZZ</name>
<organism evidence="1">
    <name type="scientific">freshwater metagenome</name>
    <dbReference type="NCBI Taxonomy" id="449393"/>
    <lineage>
        <taxon>unclassified sequences</taxon>
        <taxon>metagenomes</taxon>
        <taxon>ecological metagenomes</taxon>
    </lineage>
</organism>
<proteinExistence type="predicted"/>
<sequence length="76" mass="8491">MQHDPIIAPSALTHGLTREEILHAYRNPIRIWDLGDGLTMMIGPNRAAILLEVGYIDGDLAAVIVHAMIAREKFMR</sequence>
<dbReference type="AlphaFoldDB" id="A0A6J7H9I8"/>
<accession>A0A6J7H9I8</accession>
<reference evidence="1" key="1">
    <citation type="submission" date="2020-05" db="EMBL/GenBank/DDBJ databases">
        <authorList>
            <person name="Chiriac C."/>
            <person name="Salcher M."/>
            <person name="Ghai R."/>
            <person name="Kavagutti S V."/>
        </authorList>
    </citation>
    <scope>NUCLEOTIDE SEQUENCE</scope>
</reference>
<protein>
    <submittedName>
        <fullName evidence="1">Unannotated protein</fullName>
    </submittedName>
</protein>
<dbReference type="EMBL" id="CAFBMR010000041">
    <property type="protein sequence ID" value="CAB4915808.1"/>
    <property type="molecule type" value="Genomic_DNA"/>
</dbReference>